<dbReference type="Gene3D" id="1.20.1250.20">
    <property type="entry name" value="MFS general substrate transporter like domains"/>
    <property type="match status" value="1"/>
</dbReference>
<organism evidence="8 10">
    <name type="scientific">Bursaphelenchus xylophilus</name>
    <name type="common">Pinewood nematode worm</name>
    <name type="synonym">Aphelenchoides xylophilus</name>
    <dbReference type="NCBI Taxonomy" id="6326"/>
    <lineage>
        <taxon>Eukaryota</taxon>
        <taxon>Metazoa</taxon>
        <taxon>Ecdysozoa</taxon>
        <taxon>Nematoda</taxon>
        <taxon>Chromadorea</taxon>
        <taxon>Rhabditida</taxon>
        <taxon>Tylenchina</taxon>
        <taxon>Tylenchomorpha</taxon>
        <taxon>Aphelenchoidea</taxon>
        <taxon>Aphelenchoididae</taxon>
        <taxon>Bursaphelenchus</taxon>
    </lineage>
</organism>
<keyword evidence="2" id="KW-0813">Transport</keyword>
<dbReference type="GO" id="GO:0012505">
    <property type="term" value="C:endomembrane system"/>
    <property type="evidence" value="ECO:0007669"/>
    <property type="project" value="UniProtKB-SubCell"/>
</dbReference>
<dbReference type="GO" id="GO:0005765">
    <property type="term" value="C:lysosomal membrane"/>
    <property type="evidence" value="ECO:0007669"/>
    <property type="project" value="TreeGrafter"/>
</dbReference>
<dbReference type="SUPFAM" id="SSF103473">
    <property type="entry name" value="MFS general substrate transporter"/>
    <property type="match status" value="1"/>
</dbReference>
<gene>
    <name evidence="7" type="ORF">BXYJ_LOCUS7969</name>
</gene>
<feature type="transmembrane region" description="Helical" evidence="6">
    <location>
        <begin position="213"/>
        <end position="234"/>
    </location>
</feature>
<accession>A0A1I7SBS6</accession>
<dbReference type="AlphaFoldDB" id="A0A1I7SBS6"/>
<dbReference type="PANTHER" id="PTHR23510">
    <property type="entry name" value="INNER MEMBRANE TRANSPORT PROTEIN YAJR"/>
    <property type="match status" value="1"/>
</dbReference>
<dbReference type="OrthoDB" id="370281at2759"/>
<evidence type="ECO:0000256" key="3">
    <source>
        <dbReference type="ARBA" id="ARBA00022692"/>
    </source>
</evidence>
<feature type="transmembrane region" description="Helical" evidence="6">
    <location>
        <begin position="36"/>
        <end position="56"/>
    </location>
</feature>
<keyword evidence="4 6" id="KW-1133">Transmembrane helix</keyword>
<dbReference type="Proteomes" id="UP000659654">
    <property type="component" value="Unassembled WGS sequence"/>
</dbReference>
<evidence type="ECO:0000256" key="1">
    <source>
        <dbReference type="ARBA" id="ARBA00004127"/>
    </source>
</evidence>
<evidence type="ECO:0000256" key="4">
    <source>
        <dbReference type="ARBA" id="ARBA00022989"/>
    </source>
</evidence>
<protein>
    <submittedName>
        <fullName evidence="7">(pine wood nematode) hypothetical protein</fullName>
    </submittedName>
</protein>
<feature type="transmembrane region" description="Helical" evidence="6">
    <location>
        <begin position="297"/>
        <end position="319"/>
    </location>
</feature>
<reference evidence="7" key="2">
    <citation type="submission" date="2020-09" db="EMBL/GenBank/DDBJ databases">
        <authorList>
            <person name="Kikuchi T."/>
        </authorList>
    </citation>
    <scope>NUCLEOTIDE SEQUENCE</scope>
    <source>
        <strain evidence="7">Ka4C1</strain>
    </source>
</reference>
<dbReference type="EMBL" id="CAJFDI010000004">
    <property type="protein sequence ID" value="CAD5224289.1"/>
    <property type="molecule type" value="Genomic_DNA"/>
</dbReference>
<feature type="transmembrane region" description="Helical" evidence="6">
    <location>
        <begin position="435"/>
        <end position="456"/>
    </location>
</feature>
<evidence type="ECO:0000313" key="8">
    <source>
        <dbReference type="Proteomes" id="UP000095284"/>
    </source>
</evidence>
<dbReference type="CDD" id="cd17326">
    <property type="entry name" value="MFS_MFSD8"/>
    <property type="match status" value="1"/>
</dbReference>
<feature type="transmembrane region" description="Helical" evidence="6">
    <location>
        <begin position="394"/>
        <end position="414"/>
    </location>
</feature>
<proteinExistence type="predicted"/>
<dbReference type="Pfam" id="PF07690">
    <property type="entry name" value="MFS_1"/>
    <property type="match status" value="2"/>
</dbReference>
<evidence type="ECO:0000256" key="5">
    <source>
        <dbReference type="ARBA" id="ARBA00023136"/>
    </source>
</evidence>
<feature type="transmembrane region" description="Helical" evidence="6">
    <location>
        <begin position="171"/>
        <end position="193"/>
    </location>
</feature>
<dbReference type="PANTHER" id="PTHR23510:SF3">
    <property type="entry name" value="MAJOR FACILITATOR SUPERFAMILY DOMAIN-CONTAINING PROTEIN 8"/>
    <property type="match status" value="1"/>
</dbReference>
<keyword evidence="3 6" id="KW-0812">Transmembrane</keyword>
<dbReference type="GO" id="GO:0022857">
    <property type="term" value="F:transmembrane transporter activity"/>
    <property type="evidence" value="ECO:0007669"/>
    <property type="project" value="InterPro"/>
</dbReference>
<sequence>MTKKVEVDDPIDEATETFRNSISTQKSTTQFTDKTPWLSISIVAAMTTCTAAQYSVYFSSMWPYLQRLDPETTEPFVGLCAAVYSLGQIVFAPVIGWWSNRIKNIRIPIVVAICLQMSGNFIYLFAQVFPPPYGKYAVAFSRFLCGMGSSNIGLLKTYAATASRKEDRARSIATCTGGLAMGLIVGPAIQLLFTPIGEEGWRITSWFALNMYTTPPLAVCLVNITAMCTMAFLFKEVYAGLLDKTASDIPKLPPADKVGLWVCYIIRSVQMFTFSSIETLSAPVAMTIFALSRTDAVALVAIVHAAMSLLELFMYVCFVGCKLDRYVNDRLVCLVGCVGIAFFYAASFPWPFLSQPMVRYNETMAAELKIMGKEPLGCNVDHLPWCEYTPQVNIYLYYILFALIMTGGFCVINITMNTIFSSIIGPRRQGTHQGFLQMMGSVGRLTGPLLVSNLYTYFGIRYAWGLEFGVCVFAALIWVFNYDHLIPIEEKMERQKVGAQEDEKVMAESLGKSSIF</sequence>
<evidence type="ECO:0000313" key="10">
    <source>
        <dbReference type="WBParaSite" id="BXY_1047500.1"/>
    </source>
</evidence>
<dbReference type="InterPro" id="IPR051068">
    <property type="entry name" value="MFS_Domain-Containing_Protein"/>
</dbReference>
<feature type="transmembrane region" description="Helical" evidence="6">
    <location>
        <begin position="462"/>
        <end position="482"/>
    </location>
</feature>
<dbReference type="eggNOG" id="KOG2325">
    <property type="taxonomic scope" value="Eukaryota"/>
</dbReference>
<comment type="subcellular location">
    <subcellularLocation>
        <location evidence="1">Endomembrane system</location>
        <topology evidence="1">Multi-pass membrane protein</topology>
    </subcellularLocation>
</comment>
<feature type="transmembrane region" description="Helical" evidence="6">
    <location>
        <begin position="76"/>
        <end position="98"/>
    </location>
</feature>
<evidence type="ECO:0000313" key="7">
    <source>
        <dbReference type="EMBL" id="CAD5224289.1"/>
    </source>
</evidence>
<keyword evidence="5 6" id="KW-0472">Membrane</keyword>
<feature type="transmembrane region" description="Helical" evidence="6">
    <location>
        <begin position="331"/>
        <end position="352"/>
    </location>
</feature>
<evidence type="ECO:0000256" key="2">
    <source>
        <dbReference type="ARBA" id="ARBA00022448"/>
    </source>
</evidence>
<reference evidence="10" key="1">
    <citation type="submission" date="2016-11" db="UniProtKB">
        <authorList>
            <consortium name="WormBaseParasite"/>
        </authorList>
    </citation>
    <scope>IDENTIFICATION</scope>
</reference>
<dbReference type="InterPro" id="IPR036259">
    <property type="entry name" value="MFS_trans_sf"/>
</dbReference>
<feature type="transmembrane region" description="Helical" evidence="6">
    <location>
        <begin position="105"/>
        <end position="126"/>
    </location>
</feature>
<name>A0A1I7SBS6_BURXY</name>
<dbReference type="InterPro" id="IPR011701">
    <property type="entry name" value="MFS"/>
</dbReference>
<feature type="transmembrane region" description="Helical" evidence="6">
    <location>
        <begin position="138"/>
        <end position="159"/>
    </location>
</feature>
<evidence type="ECO:0000313" key="9">
    <source>
        <dbReference type="Proteomes" id="UP000659654"/>
    </source>
</evidence>
<dbReference type="Proteomes" id="UP000582659">
    <property type="component" value="Unassembled WGS sequence"/>
</dbReference>
<evidence type="ECO:0000256" key="6">
    <source>
        <dbReference type="SAM" id="Phobius"/>
    </source>
</evidence>
<dbReference type="Proteomes" id="UP000095284">
    <property type="component" value="Unplaced"/>
</dbReference>
<dbReference type="WBParaSite" id="BXY_1047500.1">
    <property type="protein sequence ID" value="BXY_1047500.1"/>
    <property type="gene ID" value="BXY_1047500"/>
</dbReference>
<dbReference type="EMBL" id="CAJFCV020000004">
    <property type="protein sequence ID" value="CAG9113050.1"/>
    <property type="molecule type" value="Genomic_DNA"/>
</dbReference>
<keyword evidence="9" id="KW-1185">Reference proteome</keyword>